<reference evidence="1" key="1">
    <citation type="submission" date="2021-01" db="EMBL/GenBank/DDBJ databases">
        <authorList>
            <person name="Zahm M."/>
            <person name="Roques C."/>
            <person name="Cabau C."/>
            <person name="Klopp C."/>
            <person name="Donnadieu C."/>
            <person name="Jouanno E."/>
            <person name="Lampietro C."/>
            <person name="Louis A."/>
            <person name="Herpin A."/>
            <person name="Echchiki A."/>
            <person name="Berthelot C."/>
            <person name="Parey E."/>
            <person name="Roest-Crollius H."/>
            <person name="Braasch I."/>
            <person name="Postlethwait J."/>
            <person name="Bobe J."/>
            <person name="Montfort J."/>
            <person name="Bouchez O."/>
            <person name="Begum T."/>
            <person name="Mejri S."/>
            <person name="Adams A."/>
            <person name="Chen W.-J."/>
            <person name="Guiguen Y."/>
        </authorList>
    </citation>
    <scope>NUCLEOTIDE SEQUENCE</scope>
    <source>
        <strain evidence="1">YG-15Mar2019-1</strain>
        <tissue evidence="1">Brain</tissue>
    </source>
</reference>
<dbReference type="AlphaFoldDB" id="A0A9D3PRQ0"/>
<accession>A0A9D3PRQ0</accession>
<sequence length="97" mass="10260">MNKVHSGTASSKNVLEIPYFEGVSNFPEGLHYPSPQRPDSALSAPAAVAVLLPFPVRPNQQLKQTLHCVSGRPAVCLCLYFAKTSCCAAVGTSVGET</sequence>
<organism evidence="1 2">
    <name type="scientific">Megalops atlanticus</name>
    <name type="common">Tarpon</name>
    <name type="synonym">Clupea gigantea</name>
    <dbReference type="NCBI Taxonomy" id="7932"/>
    <lineage>
        <taxon>Eukaryota</taxon>
        <taxon>Metazoa</taxon>
        <taxon>Chordata</taxon>
        <taxon>Craniata</taxon>
        <taxon>Vertebrata</taxon>
        <taxon>Euteleostomi</taxon>
        <taxon>Actinopterygii</taxon>
        <taxon>Neopterygii</taxon>
        <taxon>Teleostei</taxon>
        <taxon>Elopiformes</taxon>
        <taxon>Megalopidae</taxon>
        <taxon>Megalops</taxon>
    </lineage>
</organism>
<dbReference type="Proteomes" id="UP001046870">
    <property type="component" value="Chromosome 13"/>
</dbReference>
<evidence type="ECO:0000313" key="2">
    <source>
        <dbReference type="Proteomes" id="UP001046870"/>
    </source>
</evidence>
<protein>
    <submittedName>
        <fullName evidence="1">Uncharacterized protein</fullName>
    </submittedName>
</protein>
<keyword evidence="2" id="KW-1185">Reference proteome</keyword>
<dbReference type="OrthoDB" id="9950693at2759"/>
<comment type="caution">
    <text evidence="1">The sequence shown here is derived from an EMBL/GenBank/DDBJ whole genome shotgun (WGS) entry which is preliminary data.</text>
</comment>
<dbReference type="EMBL" id="JAFDVH010000013">
    <property type="protein sequence ID" value="KAG7466289.1"/>
    <property type="molecule type" value="Genomic_DNA"/>
</dbReference>
<proteinExistence type="predicted"/>
<name>A0A9D3PRQ0_MEGAT</name>
<gene>
    <name evidence="1" type="ORF">MATL_G00163220</name>
</gene>
<evidence type="ECO:0000313" key="1">
    <source>
        <dbReference type="EMBL" id="KAG7466289.1"/>
    </source>
</evidence>